<sequence length="440" mass="48727">MTRIETSINLMPGHPERLDVVASLLEEHKGKEYYAYERQNHWYIGLGASVSLVIDSQGQNAKVTLGERETTHPVEQSLPDIARDFLTKYWTGVGKVFGQVGFNYAAHIRGNSYNPGRWPLLALMIPRNEVVLHENQVKIIGSNSEEVLGLMASIKRVAGFEAPKQSQSIDTADLSGEYISRVQAAQSEISNGQYLKVVPSRAVDLPARVNMHETLFHGRQSNTPSRTFCLNHAGYQATGFSPELVMSLDKGVVKTEPLAGTRSCEGSKTDIKRLREELETDSKEIVEHVTSVKEAVREIRQLCGSATVEDLMSVRPRGSVQHLGSRVAGHLAPENDMWDALNVLFPSITASGIPKEKAIDAIERLEQRPRELYSGAVLMLEDPNTIEAALVLRTVFQDVERQWIQAGAGVIAESKPERELTESCEKLASIAPYIMDQLDA</sequence>
<dbReference type="EMBL" id="ML742092">
    <property type="protein sequence ID" value="KAE8150517.1"/>
    <property type="molecule type" value="Genomic_DNA"/>
</dbReference>
<dbReference type="Proteomes" id="UP000325780">
    <property type="component" value="Unassembled WGS sequence"/>
</dbReference>
<evidence type="ECO:0000256" key="3">
    <source>
        <dbReference type="ARBA" id="ARBA00022842"/>
    </source>
</evidence>
<dbReference type="PANTHER" id="PTHR11236">
    <property type="entry name" value="AMINOBENZOATE/ANTHRANILATE SYNTHASE"/>
    <property type="match status" value="1"/>
</dbReference>
<dbReference type="GO" id="GO:0000162">
    <property type="term" value="P:L-tryptophan biosynthetic process"/>
    <property type="evidence" value="ECO:0007669"/>
    <property type="project" value="TreeGrafter"/>
</dbReference>
<keyword evidence="3" id="KW-0460">Magnesium</keyword>
<comment type="cofactor">
    <cofactor evidence="1">
        <name>Mg(2+)</name>
        <dbReference type="ChEBI" id="CHEBI:18420"/>
    </cofactor>
</comment>
<evidence type="ECO:0000256" key="2">
    <source>
        <dbReference type="ARBA" id="ARBA00022723"/>
    </source>
</evidence>
<evidence type="ECO:0000313" key="6">
    <source>
        <dbReference type="EMBL" id="KAE8150517.1"/>
    </source>
</evidence>
<dbReference type="GO" id="GO:0008909">
    <property type="term" value="F:isochorismate synthase activity"/>
    <property type="evidence" value="ECO:0007669"/>
    <property type="project" value="InterPro"/>
</dbReference>
<keyword evidence="4" id="KW-0456">Lyase</keyword>
<dbReference type="Gene3D" id="3.60.120.10">
    <property type="entry name" value="Anthranilate synthase"/>
    <property type="match status" value="1"/>
</dbReference>
<dbReference type="PANTHER" id="PTHR11236:SF48">
    <property type="entry name" value="ISOCHORISMATE SYNTHASE MENF"/>
    <property type="match status" value="1"/>
</dbReference>
<dbReference type="SUPFAM" id="SSF56322">
    <property type="entry name" value="ADC synthase"/>
    <property type="match status" value="1"/>
</dbReference>
<dbReference type="GO" id="GO:0016833">
    <property type="term" value="F:oxo-acid-lyase activity"/>
    <property type="evidence" value="ECO:0007669"/>
    <property type="project" value="InterPro"/>
</dbReference>
<name>A0A5N6TW43_ASPAV</name>
<keyword evidence="2" id="KW-0479">Metal-binding</keyword>
<dbReference type="Pfam" id="PF00425">
    <property type="entry name" value="Chorismate_bind"/>
    <property type="match status" value="1"/>
</dbReference>
<dbReference type="InterPro" id="IPR005801">
    <property type="entry name" value="ADC_synthase"/>
</dbReference>
<organism evidence="6 7">
    <name type="scientific">Aspergillus avenaceus</name>
    <dbReference type="NCBI Taxonomy" id="36643"/>
    <lineage>
        <taxon>Eukaryota</taxon>
        <taxon>Fungi</taxon>
        <taxon>Dikarya</taxon>
        <taxon>Ascomycota</taxon>
        <taxon>Pezizomycotina</taxon>
        <taxon>Eurotiomycetes</taxon>
        <taxon>Eurotiomycetidae</taxon>
        <taxon>Eurotiales</taxon>
        <taxon>Aspergillaceae</taxon>
        <taxon>Aspergillus</taxon>
        <taxon>Aspergillus subgen. Circumdati</taxon>
    </lineage>
</organism>
<dbReference type="NCBIfam" id="TIGR03494">
    <property type="entry name" value="salicyl_syn"/>
    <property type="match status" value="1"/>
</dbReference>
<evidence type="ECO:0000259" key="5">
    <source>
        <dbReference type="Pfam" id="PF00425"/>
    </source>
</evidence>
<feature type="domain" description="Chorismate-utilising enzyme C-terminal" evidence="5">
    <location>
        <begin position="177"/>
        <end position="426"/>
    </location>
</feature>
<dbReference type="AlphaFoldDB" id="A0A5N6TW43"/>
<accession>A0A5N6TW43</accession>
<dbReference type="OrthoDB" id="1865897at2759"/>
<dbReference type="InterPro" id="IPR019996">
    <property type="entry name" value="Salicylate_synthase"/>
</dbReference>
<proteinExistence type="predicted"/>
<dbReference type="GO" id="GO:0046872">
    <property type="term" value="F:metal ion binding"/>
    <property type="evidence" value="ECO:0007669"/>
    <property type="project" value="UniProtKB-KW"/>
</dbReference>
<gene>
    <name evidence="6" type="ORF">BDV25DRAFT_139752</name>
</gene>
<reference evidence="6 7" key="1">
    <citation type="submission" date="2019-04" db="EMBL/GenBank/DDBJ databases">
        <title>Friends and foes A comparative genomics study of 23 Aspergillus species from section Flavi.</title>
        <authorList>
            <consortium name="DOE Joint Genome Institute"/>
            <person name="Kjaerbolling I."/>
            <person name="Vesth T."/>
            <person name="Frisvad J.C."/>
            <person name="Nybo J.L."/>
            <person name="Theobald S."/>
            <person name="Kildgaard S."/>
            <person name="Isbrandt T."/>
            <person name="Kuo A."/>
            <person name="Sato A."/>
            <person name="Lyhne E.K."/>
            <person name="Kogle M.E."/>
            <person name="Wiebenga A."/>
            <person name="Kun R.S."/>
            <person name="Lubbers R.J."/>
            <person name="Makela M.R."/>
            <person name="Barry K."/>
            <person name="Chovatia M."/>
            <person name="Clum A."/>
            <person name="Daum C."/>
            <person name="Haridas S."/>
            <person name="He G."/>
            <person name="LaButti K."/>
            <person name="Lipzen A."/>
            <person name="Mondo S."/>
            <person name="Riley R."/>
            <person name="Salamov A."/>
            <person name="Simmons B.A."/>
            <person name="Magnuson J.K."/>
            <person name="Henrissat B."/>
            <person name="Mortensen U.H."/>
            <person name="Larsen T.O."/>
            <person name="Devries R.P."/>
            <person name="Grigoriev I.V."/>
            <person name="Machida M."/>
            <person name="Baker S.E."/>
            <person name="Andersen M.R."/>
        </authorList>
    </citation>
    <scope>NUCLEOTIDE SEQUENCE [LARGE SCALE GENOMIC DNA]</scope>
    <source>
        <strain evidence="6 7">IBT 18842</strain>
    </source>
</reference>
<evidence type="ECO:0000256" key="4">
    <source>
        <dbReference type="ARBA" id="ARBA00023239"/>
    </source>
</evidence>
<protein>
    <submittedName>
        <fullName evidence="6">Salicylate synthetase</fullName>
    </submittedName>
</protein>
<dbReference type="InterPro" id="IPR015890">
    <property type="entry name" value="Chorismate_C"/>
</dbReference>
<keyword evidence="7" id="KW-1185">Reference proteome</keyword>
<evidence type="ECO:0000256" key="1">
    <source>
        <dbReference type="ARBA" id="ARBA00001946"/>
    </source>
</evidence>
<evidence type="ECO:0000313" key="7">
    <source>
        <dbReference type="Proteomes" id="UP000325780"/>
    </source>
</evidence>
<dbReference type="InterPro" id="IPR019999">
    <property type="entry name" value="Anth_synth_I-like"/>
</dbReference>